<dbReference type="GeneID" id="37063968"/>
<dbReference type="PANTHER" id="PTHR19384">
    <property type="entry name" value="NITRIC OXIDE SYNTHASE-RELATED"/>
    <property type="match status" value="1"/>
</dbReference>
<evidence type="ECO:0000256" key="3">
    <source>
        <dbReference type="ARBA" id="ARBA00022630"/>
    </source>
</evidence>
<dbReference type="FunFam" id="1.20.990.10:FF:000007">
    <property type="entry name" value="Methionine synthase reductase"/>
    <property type="match status" value="1"/>
</dbReference>
<evidence type="ECO:0000256" key="1">
    <source>
        <dbReference type="ARBA" id="ARBA00001974"/>
    </source>
</evidence>
<dbReference type="InterPro" id="IPR001709">
    <property type="entry name" value="Flavoprot_Pyr_Nucl_cyt_Rdtase"/>
</dbReference>
<keyword evidence="4" id="KW-0274">FAD</keyword>
<dbReference type="PANTHER" id="PTHR19384:SF84">
    <property type="entry name" value="METHIONINE SYNTHASE REDUCTASE"/>
    <property type="match status" value="1"/>
</dbReference>
<evidence type="ECO:0000256" key="6">
    <source>
        <dbReference type="ARBA" id="ARBA00049342"/>
    </source>
</evidence>
<feature type="compositionally biased region" description="Basic and acidic residues" evidence="7">
    <location>
        <begin position="124"/>
        <end position="133"/>
    </location>
</feature>
<dbReference type="STRING" id="1448321.A0A317WN52"/>
<comment type="cofactor">
    <cofactor evidence="1">
        <name>FAD</name>
        <dbReference type="ChEBI" id="CHEBI:57692"/>
    </cofactor>
</comment>
<dbReference type="Gene3D" id="3.40.50.80">
    <property type="entry name" value="Nucleotide-binding domain of ferredoxin-NADP reductase (FNR) module"/>
    <property type="match status" value="1"/>
</dbReference>
<dbReference type="InterPro" id="IPR001433">
    <property type="entry name" value="OxRdtase_FAD/NAD-bd"/>
</dbReference>
<dbReference type="InterPro" id="IPR023173">
    <property type="entry name" value="NADPH_Cyt_P450_Rdtase_alpha"/>
</dbReference>
<comment type="similarity">
    <text evidence="2">Belongs to the flavoprotein pyridine nucleotide cytochrome reductase family.</text>
</comment>
<dbReference type="InterPro" id="IPR017938">
    <property type="entry name" value="Riboflavin_synthase-like_b-brl"/>
</dbReference>
<feature type="compositionally biased region" description="Low complexity" evidence="7">
    <location>
        <begin position="85"/>
        <end position="100"/>
    </location>
</feature>
<keyword evidence="3" id="KW-0285">Flavoprotein</keyword>
<feature type="domain" description="FAD-binding FR-type" evidence="8">
    <location>
        <begin position="255"/>
        <end position="522"/>
    </location>
</feature>
<dbReference type="Proteomes" id="UP000247233">
    <property type="component" value="Unassembled WGS sequence"/>
</dbReference>
<dbReference type="GO" id="GO:0050667">
    <property type="term" value="P:homocysteine metabolic process"/>
    <property type="evidence" value="ECO:0007669"/>
    <property type="project" value="TreeGrafter"/>
</dbReference>
<dbReference type="GO" id="GO:0010181">
    <property type="term" value="F:FMN binding"/>
    <property type="evidence" value="ECO:0007669"/>
    <property type="project" value="TreeGrafter"/>
</dbReference>
<evidence type="ECO:0000259" key="8">
    <source>
        <dbReference type="PROSITE" id="PS51384"/>
    </source>
</evidence>
<evidence type="ECO:0000313" key="9">
    <source>
        <dbReference type="EMBL" id="PWY87733.1"/>
    </source>
</evidence>
<evidence type="ECO:0000256" key="2">
    <source>
        <dbReference type="ARBA" id="ARBA00006105"/>
    </source>
</evidence>
<dbReference type="Gene3D" id="1.20.990.10">
    <property type="entry name" value="NADPH-cytochrome p450 Reductase, Chain A, domain 3"/>
    <property type="match status" value="1"/>
</dbReference>
<dbReference type="Gene3D" id="2.40.30.10">
    <property type="entry name" value="Translation factors"/>
    <property type="match status" value="1"/>
</dbReference>
<dbReference type="GO" id="GO:0009086">
    <property type="term" value="P:methionine biosynthetic process"/>
    <property type="evidence" value="ECO:0007669"/>
    <property type="project" value="TreeGrafter"/>
</dbReference>
<dbReference type="InterPro" id="IPR003097">
    <property type="entry name" value="CysJ-like_FAD-binding"/>
</dbReference>
<keyword evidence="5" id="KW-0560">Oxidoreductase</keyword>
<evidence type="ECO:0000313" key="10">
    <source>
        <dbReference type="Proteomes" id="UP000247233"/>
    </source>
</evidence>
<dbReference type="InterPro" id="IPR017927">
    <property type="entry name" value="FAD-bd_FR_type"/>
</dbReference>
<reference evidence="9 10" key="1">
    <citation type="submission" date="2016-12" db="EMBL/GenBank/DDBJ databases">
        <title>The genomes of Aspergillus section Nigri reveals drivers in fungal speciation.</title>
        <authorList>
            <consortium name="DOE Joint Genome Institute"/>
            <person name="Vesth T.C."/>
            <person name="Nybo J."/>
            <person name="Theobald S."/>
            <person name="Brandl J."/>
            <person name="Frisvad J.C."/>
            <person name="Nielsen K.F."/>
            <person name="Lyhne E.K."/>
            <person name="Kogle M.E."/>
            <person name="Kuo A."/>
            <person name="Riley R."/>
            <person name="Clum A."/>
            <person name="Nolan M."/>
            <person name="Lipzen A."/>
            <person name="Salamov A."/>
            <person name="Henrissat B."/>
            <person name="Wiebenga A."/>
            <person name="De Vries R.P."/>
            <person name="Grigoriev I.V."/>
            <person name="Mortensen U.H."/>
            <person name="Andersen M.R."/>
            <person name="Baker S.E."/>
        </authorList>
    </citation>
    <scope>NUCLEOTIDE SEQUENCE [LARGE SCALE GENOMIC DNA]</scope>
    <source>
        <strain evidence="9 10">CBS 117.55</strain>
    </source>
</reference>
<dbReference type="RefSeq" id="XP_025401616.1">
    <property type="nucleotide sequence ID" value="XM_025541731.1"/>
</dbReference>
<keyword evidence="10" id="KW-1185">Reference proteome</keyword>
<feature type="region of interest" description="Disordered" evidence="7">
    <location>
        <begin position="34"/>
        <end position="72"/>
    </location>
</feature>
<dbReference type="AlphaFoldDB" id="A0A317WN52"/>
<dbReference type="VEuPathDB" id="FungiDB:BO70DRAFT_351193"/>
<dbReference type="EMBL" id="MSFL01000006">
    <property type="protein sequence ID" value="PWY87733.1"/>
    <property type="molecule type" value="Genomic_DNA"/>
</dbReference>
<dbReference type="GO" id="GO:0030586">
    <property type="term" value="F:[methionine synthase] reductase (NADPH) activity"/>
    <property type="evidence" value="ECO:0007669"/>
    <property type="project" value="TreeGrafter"/>
</dbReference>
<dbReference type="GO" id="GO:0005829">
    <property type="term" value="C:cytosol"/>
    <property type="evidence" value="ECO:0007669"/>
    <property type="project" value="TreeGrafter"/>
</dbReference>
<dbReference type="SUPFAM" id="SSF63380">
    <property type="entry name" value="Riboflavin synthase domain-like"/>
    <property type="match status" value="1"/>
</dbReference>
<organism evidence="9 10">
    <name type="scientific">Aspergillus heteromorphus CBS 117.55</name>
    <dbReference type="NCBI Taxonomy" id="1448321"/>
    <lineage>
        <taxon>Eukaryota</taxon>
        <taxon>Fungi</taxon>
        <taxon>Dikarya</taxon>
        <taxon>Ascomycota</taxon>
        <taxon>Pezizomycotina</taxon>
        <taxon>Eurotiomycetes</taxon>
        <taxon>Eurotiomycetidae</taxon>
        <taxon>Eurotiales</taxon>
        <taxon>Aspergillaceae</taxon>
        <taxon>Aspergillus</taxon>
        <taxon>Aspergillus subgen. Circumdati</taxon>
    </lineage>
</organism>
<dbReference type="Pfam" id="PF00175">
    <property type="entry name" value="NAD_binding_1"/>
    <property type="match status" value="1"/>
</dbReference>
<dbReference type="PRINTS" id="PR00371">
    <property type="entry name" value="FPNCR"/>
</dbReference>
<evidence type="ECO:0000256" key="4">
    <source>
        <dbReference type="ARBA" id="ARBA00022827"/>
    </source>
</evidence>
<gene>
    <name evidence="9" type="ORF">BO70DRAFT_351193</name>
</gene>
<protein>
    <recommendedName>
        <fullName evidence="8">FAD-binding FR-type domain-containing protein</fullName>
    </recommendedName>
</protein>
<evidence type="ECO:0000256" key="5">
    <source>
        <dbReference type="ARBA" id="ARBA00023002"/>
    </source>
</evidence>
<dbReference type="OrthoDB" id="1856718at2759"/>
<dbReference type="SUPFAM" id="SSF52343">
    <property type="entry name" value="Ferredoxin reductase-like, C-terminal NADP-linked domain"/>
    <property type="match status" value="1"/>
</dbReference>
<feature type="region of interest" description="Disordered" evidence="7">
    <location>
        <begin position="85"/>
        <end position="134"/>
    </location>
</feature>
<dbReference type="FunFam" id="3.40.50.80:FF:000027">
    <property type="entry name" value="FAD binding domain protein"/>
    <property type="match status" value="1"/>
</dbReference>
<proteinExistence type="inferred from homology"/>
<dbReference type="GO" id="GO:0003958">
    <property type="term" value="F:NADPH-hemoprotein reductase activity"/>
    <property type="evidence" value="ECO:0007669"/>
    <property type="project" value="UniProtKB-EC"/>
</dbReference>
<sequence>MGMVDLLYRIRHSLLVQWLTICLGTYTVHAVLSQPSRRTPSRSALSPGPDHASIPVSSTSHPDNPVPEEPRGVRSLSITDINFSTSSLSLSSPDTDSTGSETPSVQTPATDFQSDVEDFAGKSSIDDGPEKQRRASTVLISQNSEDMRRVLENVGSSGTQKLQPLCCGGGCCRSQPLARIAAPAPSGDTVTPPDNKAYHGLELRVDYLTMDSELTNIADLPEKTVSFSAIPASAVDMQLGPADHPPPFVQPHPPYNVYRAPVFHARELTQGGAEKRTFHFDIDVTDYPTESGDVDFVVGGAIGVCPRNKDEEVDDIFNLLGVPKSIRDKKITVRTANGRWPTIWGDDQPRELITTRRELLNWCSDIQSYAPTKALFRLLAEYASEPSEKKILMFLASAQGQGAFCDLRTSSHITVSQLLHAFPSSHPPLDHLLSVLNTLMPRFYSLSQDPLLSCKQKGTETRRLVEIAVSVAESNDWKGGFRTGVGSGYLEQVARQVIEAEKKGIDPHTLDIHIPMFRGLMANPLAKRFASDGPMLLIGAGVGIAPFRGFVQRRLQSANCANKVWVLQGVRDSLLDELYRGEWGVEEEKVRTVVQSRRGESKYVQEEVRNQADLVWYVVNALDGRVFVCGSGKGMGEGVEAALVDVAMAKGNLNMEEAKLFWDNKKEAGQYIAHRLILPTGNLVIGLLATVYILDTFVTVCKPATGWKGAWELQRDSIIVLLWMEKDVGYPFRSHNYEKITPRLRSDQEIYLLPVLS</sequence>
<dbReference type="PROSITE" id="PS51384">
    <property type="entry name" value="FAD_FR"/>
    <property type="match status" value="1"/>
</dbReference>
<comment type="catalytic activity">
    <reaction evidence="6">
        <text>2 oxidized [cytochrome P450] + NADPH = 2 reduced [cytochrome P450] + NADP(+) + H(+)</text>
        <dbReference type="Rhea" id="RHEA:24040"/>
        <dbReference type="Rhea" id="RHEA-COMP:14627"/>
        <dbReference type="Rhea" id="RHEA-COMP:14628"/>
        <dbReference type="ChEBI" id="CHEBI:15378"/>
        <dbReference type="ChEBI" id="CHEBI:55376"/>
        <dbReference type="ChEBI" id="CHEBI:57783"/>
        <dbReference type="ChEBI" id="CHEBI:58349"/>
        <dbReference type="ChEBI" id="CHEBI:60344"/>
        <dbReference type="EC" id="1.6.2.4"/>
    </reaction>
</comment>
<feature type="compositionally biased region" description="Polar residues" evidence="7">
    <location>
        <begin position="34"/>
        <end position="44"/>
    </location>
</feature>
<comment type="caution">
    <text evidence="9">The sequence shown here is derived from an EMBL/GenBank/DDBJ whole genome shotgun (WGS) entry which is preliminary data.</text>
</comment>
<name>A0A317WN52_9EURO</name>
<accession>A0A317WN52</accession>
<evidence type="ECO:0000256" key="7">
    <source>
        <dbReference type="SAM" id="MobiDB-lite"/>
    </source>
</evidence>
<feature type="compositionally biased region" description="Polar residues" evidence="7">
    <location>
        <begin position="101"/>
        <end position="113"/>
    </location>
</feature>
<dbReference type="InterPro" id="IPR039261">
    <property type="entry name" value="FNR_nucleotide-bd"/>
</dbReference>
<dbReference type="GO" id="GO:0050660">
    <property type="term" value="F:flavin adenine dinucleotide binding"/>
    <property type="evidence" value="ECO:0007669"/>
    <property type="project" value="TreeGrafter"/>
</dbReference>
<dbReference type="Pfam" id="PF00667">
    <property type="entry name" value="FAD_binding_1"/>
    <property type="match status" value="1"/>
</dbReference>